<dbReference type="AlphaFoldDB" id="A0A345UP57"/>
<dbReference type="Proteomes" id="UP000254808">
    <property type="component" value="Chromosome"/>
</dbReference>
<sequence>MSLNPKHPGLNTHEIKPLSKKYDLRIWQSYMDQGKTARRFYWTYGPNRMEITILGIEPHPEDKKSGAYTRIKLSDLPER</sequence>
<protein>
    <submittedName>
        <fullName evidence="1">Uncharacterized protein</fullName>
    </submittedName>
</protein>
<organism evidence="1 2">
    <name type="scientific">Cyclonatronum proteinivorum</name>
    <dbReference type="NCBI Taxonomy" id="1457365"/>
    <lineage>
        <taxon>Bacteria</taxon>
        <taxon>Pseudomonadati</taxon>
        <taxon>Balneolota</taxon>
        <taxon>Balneolia</taxon>
        <taxon>Balneolales</taxon>
        <taxon>Cyclonatronaceae</taxon>
        <taxon>Cyclonatronum</taxon>
    </lineage>
</organism>
<dbReference type="EMBL" id="CP027806">
    <property type="protein sequence ID" value="AXJ02259.1"/>
    <property type="molecule type" value="Genomic_DNA"/>
</dbReference>
<reference evidence="1 2" key="1">
    <citation type="submission" date="2018-03" db="EMBL/GenBank/DDBJ databases">
        <title>Phenotypic and genomic properties of Cyclonatronum proteinivorum gen. nov., sp. nov., a haloalkaliphilic bacteroidete from soda lakes possessing Na+-translocating rhodopsin.</title>
        <authorList>
            <person name="Toshchakov S.V."/>
            <person name="Korzhenkov A."/>
            <person name="Samarov N.I."/>
            <person name="Kublanov I.V."/>
            <person name="Muntyan M.S."/>
            <person name="Sorokin D.Y."/>
        </authorList>
    </citation>
    <scope>NUCLEOTIDE SEQUENCE [LARGE SCALE GENOMIC DNA]</scope>
    <source>
        <strain evidence="1 2">Omega</strain>
    </source>
</reference>
<keyword evidence="2" id="KW-1185">Reference proteome</keyword>
<name>A0A345UP57_9BACT</name>
<proteinExistence type="predicted"/>
<dbReference type="KEGG" id="cprv:CYPRO_3022"/>
<evidence type="ECO:0000313" key="1">
    <source>
        <dbReference type="EMBL" id="AXJ02259.1"/>
    </source>
</evidence>
<accession>A0A345UP57</accession>
<gene>
    <name evidence="1" type="ORF">CYPRO_3022</name>
</gene>
<evidence type="ECO:0000313" key="2">
    <source>
        <dbReference type="Proteomes" id="UP000254808"/>
    </source>
</evidence>